<evidence type="ECO:0000313" key="2">
    <source>
        <dbReference type="EMBL" id="GKU99558.1"/>
    </source>
</evidence>
<comment type="caution">
    <text evidence="2">The sequence shown here is derived from an EMBL/GenBank/DDBJ whole genome shotgun (WGS) entry which is preliminary data.</text>
</comment>
<keyword evidence="1" id="KW-0812">Transmembrane</keyword>
<feature type="transmembrane region" description="Helical" evidence="1">
    <location>
        <begin position="26"/>
        <end position="47"/>
    </location>
</feature>
<evidence type="ECO:0000313" key="3">
    <source>
        <dbReference type="Proteomes" id="UP001054252"/>
    </source>
</evidence>
<feature type="transmembrane region" description="Helical" evidence="1">
    <location>
        <begin position="59"/>
        <end position="75"/>
    </location>
</feature>
<reference evidence="2 3" key="1">
    <citation type="journal article" date="2021" name="Commun. Biol.">
        <title>The genome of Shorea leprosula (Dipterocarpaceae) highlights the ecological relevance of drought in aseasonal tropical rainforests.</title>
        <authorList>
            <person name="Ng K.K.S."/>
            <person name="Kobayashi M.J."/>
            <person name="Fawcett J.A."/>
            <person name="Hatakeyama M."/>
            <person name="Paape T."/>
            <person name="Ng C.H."/>
            <person name="Ang C.C."/>
            <person name="Tnah L.H."/>
            <person name="Lee C.T."/>
            <person name="Nishiyama T."/>
            <person name="Sese J."/>
            <person name="O'Brien M.J."/>
            <person name="Copetti D."/>
            <person name="Mohd Noor M.I."/>
            <person name="Ong R.C."/>
            <person name="Putra M."/>
            <person name="Sireger I.Z."/>
            <person name="Indrioko S."/>
            <person name="Kosugi Y."/>
            <person name="Izuno A."/>
            <person name="Isagi Y."/>
            <person name="Lee S.L."/>
            <person name="Shimizu K.K."/>
        </authorList>
    </citation>
    <scope>NUCLEOTIDE SEQUENCE [LARGE SCALE GENOMIC DNA]</scope>
    <source>
        <strain evidence="2">214</strain>
    </source>
</reference>
<accession>A0AAV5IN22</accession>
<keyword evidence="3" id="KW-1185">Reference proteome</keyword>
<sequence length="76" mass="8857">MDSGDEITGLLDAEESRLSKEDEFPFSSLGVFSFEYFAFYVISFPFFNLIPESERSPLLNFWQLIPFLFSTFHISL</sequence>
<evidence type="ECO:0000256" key="1">
    <source>
        <dbReference type="SAM" id="Phobius"/>
    </source>
</evidence>
<dbReference type="EMBL" id="BPVZ01000014">
    <property type="protein sequence ID" value="GKU99558.1"/>
    <property type="molecule type" value="Genomic_DNA"/>
</dbReference>
<dbReference type="Proteomes" id="UP001054252">
    <property type="component" value="Unassembled WGS sequence"/>
</dbReference>
<proteinExistence type="predicted"/>
<keyword evidence="1" id="KW-1133">Transmembrane helix</keyword>
<keyword evidence="1" id="KW-0472">Membrane</keyword>
<dbReference type="AlphaFoldDB" id="A0AAV5IN22"/>
<gene>
    <name evidence="2" type="ORF">SLEP1_g12390</name>
</gene>
<organism evidence="2 3">
    <name type="scientific">Rubroshorea leprosula</name>
    <dbReference type="NCBI Taxonomy" id="152421"/>
    <lineage>
        <taxon>Eukaryota</taxon>
        <taxon>Viridiplantae</taxon>
        <taxon>Streptophyta</taxon>
        <taxon>Embryophyta</taxon>
        <taxon>Tracheophyta</taxon>
        <taxon>Spermatophyta</taxon>
        <taxon>Magnoliopsida</taxon>
        <taxon>eudicotyledons</taxon>
        <taxon>Gunneridae</taxon>
        <taxon>Pentapetalae</taxon>
        <taxon>rosids</taxon>
        <taxon>malvids</taxon>
        <taxon>Malvales</taxon>
        <taxon>Dipterocarpaceae</taxon>
        <taxon>Rubroshorea</taxon>
    </lineage>
</organism>
<protein>
    <submittedName>
        <fullName evidence="2">Uncharacterized protein</fullName>
    </submittedName>
</protein>
<name>A0AAV5IN22_9ROSI</name>